<dbReference type="InterPro" id="IPR000801">
    <property type="entry name" value="Esterase-like"/>
</dbReference>
<keyword evidence="1" id="KW-0812">Transmembrane</keyword>
<name>A0ABW1EW03_9ACTN</name>
<dbReference type="RefSeq" id="WP_313763982.1">
    <property type="nucleotide sequence ID" value="NZ_BAAAVH010000034.1"/>
</dbReference>
<gene>
    <name evidence="2" type="ORF">ACFP0N_07790</name>
</gene>
<dbReference type="EMBL" id="JBHSOD010000006">
    <property type="protein sequence ID" value="MFC5884874.1"/>
    <property type="molecule type" value="Genomic_DNA"/>
</dbReference>
<dbReference type="SUPFAM" id="SSF53474">
    <property type="entry name" value="alpha/beta-Hydrolases"/>
    <property type="match status" value="1"/>
</dbReference>
<accession>A0ABW1EW03</accession>
<comment type="caution">
    <text evidence="2">The sequence shown here is derived from an EMBL/GenBank/DDBJ whole genome shotgun (WGS) entry which is preliminary data.</text>
</comment>
<proteinExistence type="predicted"/>
<sequence>MTTTELALNWNPIDWPLTHGPIPYAVLGAGWIAVAALALSRDRRWLSLRPVGAVLLGGALTGLVEAVVDGWWHPFPEGLPHYVIGWIALALFGISLAVFRAPLLSRRHRLYAAGGAALVVLAAASQVNRGFDQYPTARTMLAPKTQALTAGHASDTVTTPPDRALADVWQAPPGLPAKGTVSNTRIPGTKSGFETRDAYVYLPPAYQASPRPLLPVMVLLPGQPGAPSDWITSGAIQDTLDAFAAEHHGLAPIVVVADPTGDSWTNTLCLDSRIAKAHTYLAEDVPDWIHSRLQTATGRTSLAVGGLSLGGTCSLQLAVNAPQVYGTFLDISGQSEPTLGSHSETVAKAFGGDEAAFAAVDPLHLMAARSFPDTAGVFVVGANDPDFRPQQEKAFEAAKQAGMAVDYQTLPGGHSWSVFRGAFEQNLPWLAKRMGLIR</sequence>
<keyword evidence="1" id="KW-0472">Membrane</keyword>
<evidence type="ECO:0000313" key="2">
    <source>
        <dbReference type="EMBL" id="MFC5884874.1"/>
    </source>
</evidence>
<organism evidence="2 3">
    <name type="scientific">Kitasatospora aburaviensis</name>
    <dbReference type="NCBI Taxonomy" id="67265"/>
    <lineage>
        <taxon>Bacteria</taxon>
        <taxon>Bacillati</taxon>
        <taxon>Actinomycetota</taxon>
        <taxon>Actinomycetes</taxon>
        <taxon>Kitasatosporales</taxon>
        <taxon>Streptomycetaceae</taxon>
        <taxon>Kitasatospora</taxon>
    </lineage>
</organism>
<evidence type="ECO:0000313" key="3">
    <source>
        <dbReference type="Proteomes" id="UP001596067"/>
    </source>
</evidence>
<dbReference type="InterPro" id="IPR029058">
    <property type="entry name" value="AB_hydrolase_fold"/>
</dbReference>
<feature type="transmembrane region" description="Helical" evidence="1">
    <location>
        <begin position="20"/>
        <end position="39"/>
    </location>
</feature>
<keyword evidence="1" id="KW-1133">Transmembrane helix</keyword>
<dbReference type="Pfam" id="PF00756">
    <property type="entry name" value="Esterase"/>
    <property type="match status" value="1"/>
</dbReference>
<dbReference type="PANTHER" id="PTHR48098:SF1">
    <property type="entry name" value="DIACYLGLYCEROL ACYLTRANSFERASE_MYCOLYLTRANSFERASE AG85A"/>
    <property type="match status" value="1"/>
</dbReference>
<dbReference type="Proteomes" id="UP001596067">
    <property type="component" value="Unassembled WGS sequence"/>
</dbReference>
<dbReference type="PANTHER" id="PTHR48098">
    <property type="entry name" value="ENTEROCHELIN ESTERASE-RELATED"/>
    <property type="match status" value="1"/>
</dbReference>
<reference evidence="3" key="1">
    <citation type="journal article" date="2019" name="Int. J. Syst. Evol. Microbiol.">
        <title>The Global Catalogue of Microorganisms (GCM) 10K type strain sequencing project: providing services to taxonomists for standard genome sequencing and annotation.</title>
        <authorList>
            <consortium name="The Broad Institute Genomics Platform"/>
            <consortium name="The Broad Institute Genome Sequencing Center for Infectious Disease"/>
            <person name="Wu L."/>
            <person name="Ma J."/>
        </authorList>
    </citation>
    <scope>NUCLEOTIDE SEQUENCE [LARGE SCALE GENOMIC DNA]</scope>
    <source>
        <strain evidence="3">CGMCC 4.1469</strain>
    </source>
</reference>
<dbReference type="GO" id="GO:0016787">
    <property type="term" value="F:hydrolase activity"/>
    <property type="evidence" value="ECO:0007669"/>
    <property type="project" value="UniProtKB-KW"/>
</dbReference>
<keyword evidence="2" id="KW-0378">Hydrolase</keyword>
<dbReference type="Gene3D" id="3.40.50.1820">
    <property type="entry name" value="alpha/beta hydrolase"/>
    <property type="match status" value="1"/>
</dbReference>
<evidence type="ECO:0000256" key="1">
    <source>
        <dbReference type="SAM" id="Phobius"/>
    </source>
</evidence>
<feature type="transmembrane region" description="Helical" evidence="1">
    <location>
        <begin position="79"/>
        <end position="98"/>
    </location>
</feature>
<feature type="transmembrane region" description="Helical" evidence="1">
    <location>
        <begin position="51"/>
        <end position="73"/>
    </location>
</feature>
<keyword evidence="3" id="KW-1185">Reference proteome</keyword>
<protein>
    <submittedName>
        <fullName evidence="2">Alpha/beta hydrolase</fullName>
    </submittedName>
</protein>
<dbReference type="InterPro" id="IPR050583">
    <property type="entry name" value="Mycobacterial_A85_antigen"/>
</dbReference>
<feature type="transmembrane region" description="Helical" evidence="1">
    <location>
        <begin position="110"/>
        <end position="127"/>
    </location>
</feature>